<name>A0A653DR10_CALMS</name>
<organism evidence="9 10">
    <name type="scientific">Callosobruchus maculatus</name>
    <name type="common">Southern cowpea weevil</name>
    <name type="synonym">Pulse bruchid</name>
    <dbReference type="NCBI Taxonomy" id="64391"/>
    <lineage>
        <taxon>Eukaryota</taxon>
        <taxon>Metazoa</taxon>
        <taxon>Ecdysozoa</taxon>
        <taxon>Arthropoda</taxon>
        <taxon>Hexapoda</taxon>
        <taxon>Insecta</taxon>
        <taxon>Pterygota</taxon>
        <taxon>Neoptera</taxon>
        <taxon>Endopterygota</taxon>
        <taxon>Coleoptera</taxon>
        <taxon>Polyphaga</taxon>
        <taxon>Cucujiformia</taxon>
        <taxon>Chrysomeloidea</taxon>
        <taxon>Chrysomelidae</taxon>
        <taxon>Bruchinae</taxon>
        <taxon>Bruchini</taxon>
        <taxon>Callosobruchus</taxon>
    </lineage>
</organism>
<evidence type="ECO:0000256" key="3">
    <source>
        <dbReference type="ARBA" id="ARBA00022989"/>
    </source>
</evidence>
<keyword evidence="3 6" id="KW-1133">Transmembrane helix</keyword>
<evidence type="ECO:0000256" key="1">
    <source>
        <dbReference type="ARBA" id="ARBA00004141"/>
    </source>
</evidence>
<feature type="domain" description="STING ligand-binding" evidence="7">
    <location>
        <begin position="201"/>
        <end position="326"/>
    </location>
</feature>
<evidence type="ECO:0000259" key="7">
    <source>
        <dbReference type="Pfam" id="PF15009"/>
    </source>
</evidence>
<dbReference type="GO" id="GO:0005789">
    <property type="term" value="C:endoplasmic reticulum membrane"/>
    <property type="evidence" value="ECO:0007669"/>
    <property type="project" value="TreeGrafter"/>
</dbReference>
<feature type="domain" description="STING transmembrane" evidence="8">
    <location>
        <begin position="91"/>
        <end position="195"/>
    </location>
</feature>
<feature type="transmembrane region" description="Helical" evidence="6">
    <location>
        <begin position="161"/>
        <end position="182"/>
    </location>
</feature>
<dbReference type="GO" id="GO:0045087">
    <property type="term" value="P:innate immune response"/>
    <property type="evidence" value="ECO:0007669"/>
    <property type="project" value="TreeGrafter"/>
</dbReference>
<keyword evidence="2 6" id="KW-0812">Transmembrane</keyword>
<dbReference type="GO" id="GO:0032481">
    <property type="term" value="P:positive regulation of type I interferon production"/>
    <property type="evidence" value="ECO:0007669"/>
    <property type="project" value="InterPro"/>
</dbReference>
<feature type="transmembrane region" description="Helical" evidence="6">
    <location>
        <begin position="91"/>
        <end position="111"/>
    </location>
</feature>
<evidence type="ECO:0000313" key="10">
    <source>
        <dbReference type="Proteomes" id="UP000410492"/>
    </source>
</evidence>
<dbReference type="AlphaFoldDB" id="A0A653DR10"/>
<dbReference type="GO" id="GO:0061709">
    <property type="term" value="P:reticulophagy"/>
    <property type="evidence" value="ECO:0007669"/>
    <property type="project" value="TreeGrafter"/>
</dbReference>
<dbReference type="InterPro" id="IPR029158">
    <property type="entry name" value="STING"/>
</dbReference>
<evidence type="ECO:0000256" key="6">
    <source>
        <dbReference type="SAM" id="Phobius"/>
    </source>
</evidence>
<evidence type="ECO:0000256" key="2">
    <source>
        <dbReference type="ARBA" id="ARBA00022692"/>
    </source>
</evidence>
<evidence type="ECO:0000259" key="8">
    <source>
        <dbReference type="Pfam" id="PF23417"/>
    </source>
</evidence>
<protein>
    <submittedName>
        <fullName evidence="9">Uncharacterized protein</fullName>
    </submittedName>
</protein>
<evidence type="ECO:0000313" key="9">
    <source>
        <dbReference type="EMBL" id="VEN61778.1"/>
    </source>
</evidence>
<sequence length="333" mass="37968">MFPSGNVDKTDLENKDHKPFKDKYGLKNSTQKPIKSICVKRRADNRYYYPKSIPREREPLATHLILTTILLLFSIDVYLDENGKKSVVCQYAASILMYIMMHLFHRSFLICEEVKHLQSRYKASYLRLLRDVFYVPPQVMSTAMICIICILGLSGDLKTSTIVFPKCMLMITAVFLIGEVLMMRSCPLEESLWIARNNGLDYGSGMAYSFFHGYLNLILPKTGTESKNLKELMQDYEDSHNVQFSIYKLFILIPTSLRCFTSLMNEYSKSIEESSSLPEKVITVAGVLNRVYKNAVYKINSGSSKIYVSAEYATPLKTFSEVFKAAGEHSGTT</sequence>
<dbReference type="InterPro" id="IPR038623">
    <property type="entry name" value="STING_C_sf"/>
</dbReference>
<dbReference type="GO" id="GO:0005776">
    <property type="term" value="C:autophagosome"/>
    <property type="evidence" value="ECO:0007669"/>
    <property type="project" value="TreeGrafter"/>
</dbReference>
<reference evidence="9 10" key="1">
    <citation type="submission" date="2019-01" db="EMBL/GenBank/DDBJ databases">
        <authorList>
            <person name="Sayadi A."/>
        </authorList>
    </citation>
    <scope>NUCLEOTIDE SEQUENCE [LARGE SCALE GENOMIC DNA]</scope>
</reference>
<comment type="subcellular location">
    <subcellularLocation>
        <location evidence="1">Membrane</location>
        <topology evidence="1">Multi-pass membrane protein</topology>
    </subcellularLocation>
</comment>
<evidence type="ECO:0000256" key="4">
    <source>
        <dbReference type="ARBA" id="ARBA00023136"/>
    </source>
</evidence>
<feature type="compositionally biased region" description="Basic and acidic residues" evidence="5">
    <location>
        <begin position="8"/>
        <end position="25"/>
    </location>
</feature>
<dbReference type="GO" id="GO:0035438">
    <property type="term" value="F:cyclic-di-GMP binding"/>
    <property type="evidence" value="ECO:0007669"/>
    <property type="project" value="TreeGrafter"/>
</dbReference>
<proteinExistence type="predicted"/>
<feature type="transmembrane region" description="Helical" evidence="6">
    <location>
        <begin position="132"/>
        <end position="155"/>
    </location>
</feature>
<dbReference type="Pfam" id="PF15009">
    <property type="entry name" value="STING_LBD"/>
    <property type="match status" value="1"/>
</dbReference>
<dbReference type="Gene3D" id="1.20.5.5200">
    <property type="match status" value="1"/>
</dbReference>
<dbReference type="OrthoDB" id="6053839at2759"/>
<dbReference type="GO" id="GO:0016239">
    <property type="term" value="P:positive regulation of macroautophagy"/>
    <property type="evidence" value="ECO:0007669"/>
    <property type="project" value="TreeGrafter"/>
</dbReference>
<dbReference type="PANTHER" id="PTHR34339:SF1">
    <property type="entry name" value="STIMULATOR OF INTERFERON GENES PROTEIN"/>
    <property type="match status" value="1"/>
</dbReference>
<feature type="region of interest" description="Disordered" evidence="5">
    <location>
        <begin position="1"/>
        <end position="27"/>
    </location>
</feature>
<dbReference type="GO" id="GO:0002218">
    <property type="term" value="P:activation of innate immune response"/>
    <property type="evidence" value="ECO:0007669"/>
    <property type="project" value="InterPro"/>
</dbReference>
<keyword evidence="4 6" id="KW-0472">Membrane</keyword>
<feature type="transmembrane region" description="Helical" evidence="6">
    <location>
        <begin position="60"/>
        <end position="79"/>
    </location>
</feature>
<dbReference type="InterPro" id="IPR055434">
    <property type="entry name" value="STING_TM"/>
</dbReference>
<dbReference type="GO" id="GO:0000045">
    <property type="term" value="P:autophagosome assembly"/>
    <property type="evidence" value="ECO:0007669"/>
    <property type="project" value="TreeGrafter"/>
</dbReference>
<evidence type="ECO:0000256" key="5">
    <source>
        <dbReference type="SAM" id="MobiDB-lite"/>
    </source>
</evidence>
<dbReference type="EMBL" id="CAACVG010013403">
    <property type="protein sequence ID" value="VEN61778.1"/>
    <property type="molecule type" value="Genomic_DNA"/>
</dbReference>
<dbReference type="InterPro" id="IPR055432">
    <property type="entry name" value="STING_LBD"/>
</dbReference>
<dbReference type="GO" id="GO:0061507">
    <property type="term" value="F:2',3'-cyclic GMP-AMP binding"/>
    <property type="evidence" value="ECO:0007669"/>
    <property type="project" value="TreeGrafter"/>
</dbReference>
<dbReference type="Gene3D" id="3.40.50.12100">
    <property type="entry name" value="Stimulator of interferon genes protein"/>
    <property type="match status" value="1"/>
</dbReference>
<dbReference type="Pfam" id="PF23417">
    <property type="entry name" value="STING_TM"/>
    <property type="match status" value="1"/>
</dbReference>
<accession>A0A653DR10</accession>
<dbReference type="PANTHER" id="PTHR34339">
    <property type="entry name" value="STIMULATOR OF INTERFERON GENES PROTEIN"/>
    <property type="match status" value="1"/>
</dbReference>
<gene>
    <name evidence="9" type="ORF">CALMAC_LOCUS19103</name>
</gene>
<dbReference type="Proteomes" id="UP000410492">
    <property type="component" value="Unassembled WGS sequence"/>
</dbReference>
<keyword evidence="10" id="KW-1185">Reference proteome</keyword>